<accession>A0AAP9WP89</accession>
<dbReference type="CDD" id="cd02042">
    <property type="entry name" value="ParAB_family"/>
    <property type="match status" value="1"/>
</dbReference>
<dbReference type="InterPro" id="IPR050678">
    <property type="entry name" value="DNA_Partitioning_ATPase"/>
</dbReference>
<feature type="domain" description="AAA" evidence="1">
    <location>
        <begin position="1"/>
        <end position="179"/>
    </location>
</feature>
<keyword evidence="2" id="KW-0614">Plasmid</keyword>
<protein>
    <submittedName>
        <fullName evidence="2">ParA family protein</fullName>
    </submittedName>
</protein>
<dbReference type="Gene3D" id="3.40.50.300">
    <property type="entry name" value="P-loop containing nucleotide triphosphate hydrolases"/>
    <property type="match status" value="1"/>
</dbReference>
<dbReference type="EMBL" id="CP043895">
    <property type="protein sequence ID" value="QOI53049.1"/>
    <property type="molecule type" value="Genomic_DNA"/>
</dbReference>
<reference evidence="2" key="1">
    <citation type="submission" date="2019-09" db="EMBL/GenBank/DDBJ databases">
        <title>Comparative Genomics of Leptospira interrogans Reveals Genome Plasticity - A Common Adaptive Strategy for Survival in Various Hosts.</title>
        <authorList>
            <person name="Ramli S.R."/>
            <person name="Bunk B."/>
            <person name="Goris M."/>
            <person name="Bhuju S."/>
            <person name="Jarek M."/>
            <person name="Sproer C."/>
            <person name="Mustakim S."/>
            <person name="Strommenger B."/>
            <person name="Pessler F."/>
        </authorList>
    </citation>
    <scope>NUCLEOTIDE SEQUENCE</scope>
    <source>
        <strain evidence="2">1489</strain>
        <plasmid evidence="2">p1</plasmid>
    </source>
</reference>
<proteinExistence type="predicted"/>
<evidence type="ECO:0000313" key="3">
    <source>
        <dbReference type="Proteomes" id="UP000663255"/>
    </source>
</evidence>
<evidence type="ECO:0000313" key="2">
    <source>
        <dbReference type="EMBL" id="QOI53049.1"/>
    </source>
</evidence>
<dbReference type="PANTHER" id="PTHR13696">
    <property type="entry name" value="P-LOOP CONTAINING NUCLEOSIDE TRIPHOSPHATE HYDROLASE"/>
    <property type="match status" value="1"/>
</dbReference>
<name>A0AAP9WP89_LEPIR</name>
<dbReference type="SUPFAM" id="SSF52540">
    <property type="entry name" value="P-loop containing nucleoside triphosphate hydrolases"/>
    <property type="match status" value="1"/>
</dbReference>
<dbReference type="Pfam" id="PF13614">
    <property type="entry name" value="AAA_31"/>
    <property type="match status" value="1"/>
</dbReference>
<gene>
    <name evidence="2" type="ORF">Lepto1489_22055</name>
</gene>
<sequence length="248" mass="27919">MKIISIASLKGGIGKTTITTGLAQALHSLGFRVLTMDFDENNNLTDITLRGNPKIDLVAKRNIYSALACENGIQDIQSAIWKAKHGFDIVPAVKKIRDLDTLAKEDPSLGIRFAQEIHSLHYDYILIDLHPSINPSMFLSFYSSDIVLFPLEDDVHNAQAIVDIKEVVENVSRKKRSEILFRIVLNNMTESKTEEYFEAVRDLGATSMNSVILKNSHIKDCKDLARPLREDTKAFDCFLNLAKEIKEL</sequence>
<organism evidence="2 3">
    <name type="scientific">Leptospira interrogans serovar Bataviae</name>
    <dbReference type="NCBI Taxonomy" id="312175"/>
    <lineage>
        <taxon>Bacteria</taxon>
        <taxon>Pseudomonadati</taxon>
        <taxon>Spirochaetota</taxon>
        <taxon>Spirochaetia</taxon>
        <taxon>Leptospirales</taxon>
        <taxon>Leptospiraceae</taxon>
        <taxon>Leptospira</taxon>
    </lineage>
</organism>
<dbReference type="AlphaFoldDB" id="A0AAP9WP89"/>
<dbReference type="InterPro" id="IPR027417">
    <property type="entry name" value="P-loop_NTPase"/>
</dbReference>
<geneLocation type="plasmid" evidence="2 3">
    <name>p1</name>
</geneLocation>
<dbReference type="InterPro" id="IPR025669">
    <property type="entry name" value="AAA_dom"/>
</dbReference>
<dbReference type="PANTHER" id="PTHR13696:SF99">
    <property type="entry name" value="COBYRINIC ACID AC-DIAMIDE SYNTHASE"/>
    <property type="match status" value="1"/>
</dbReference>
<dbReference type="RefSeq" id="WP_000691939.1">
    <property type="nucleotide sequence ID" value="NZ_CP043895.1"/>
</dbReference>
<dbReference type="Proteomes" id="UP000663255">
    <property type="component" value="Plasmid p1"/>
</dbReference>
<evidence type="ECO:0000259" key="1">
    <source>
        <dbReference type="Pfam" id="PF13614"/>
    </source>
</evidence>